<evidence type="ECO:0000259" key="12">
    <source>
        <dbReference type="PROSITE" id="PS50127"/>
    </source>
</evidence>
<evidence type="ECO:0000256" key="5">
    <source>
        <dbReference type="ARBA" id="ARBA00022786"/>
    </source>
</evidence>
<evidence type="ECO:0000256" key="4">
    <source>
        <dbReference type="ARBA" id="ARBA00022741"/>
    </source>
</evidence>
<dbReference type="GO" id="GO:0019787">
    <property type="term" value="F:ubiquitin-like protein transferase activity"/>
    <property type="evidence" value="ECO:0007669"/>
    <property type="project" value="UniProtKB-ARBA"/>
</dbReference>
<evidence type="ECO:0000313" key="13">
    <source>
        <dbReference type="EMBL" id="EAN31285.1"/>
    </source>
</evidence>
<dbReference type="InterPro" id="IPR050113">
    <property type="entry name" value="Ub_conjugating_enzyme"/>
</dbReference>
<accession>Q4MZ89</accession>
<dbReference type="PROSITE" id="PS50127">
    <property type="entry name" value="UBC_2"/>
    <property type="match status" value="1"/>
</dbReference>
<dbReference type="FunCoup" id="Q4MZ89">
    <property type="interactions" value="472"/>
</dbReference>
<dbReference type="SMART" id="SM00212">
    <property type="entry name" value="UBCc"/>
    <property type="match status" value="1"/>
</dbReference>
<evidence type="ECO:0000256" key="9">
    <source>
        <dbReference type="ARBA" id="ARBA00044296"/>
    </source>
</evidence>
<dbReference type="InParanoid" id="Q4MZ89"/>
<keyword evidence="5 11" id="KW-0833">Ubl conjugation pathway</keyword>
<gene>
    <name evidence="13" type="ordered locus">TP03_0540</name>
</gene>
<evidence type="ECO:0000256" key="3">
    <source>
        <dbReference type="ARBA" id="ARBA00022679"/>
    </source>
</evidence>
<dbReference type="EMBL" id="AAGK01000005">
    <property type="protein sequence ID" value="EAN31285.1"/>
    <property type="molecule type" value="Genomic_DNA"/>
</dbReference>
<dbReference type="Gene3D" id="3.10.110.10">
    <property type="entry name" value="Ubiquitin Conjugating Enzyme"/>
    <property type="match status" value="1"/>
</dbReference>
<evidence type="ECO:0000256" key="2">
    <source>
        <dbReference type="ARBA" id="ARBA00004718"/>
    </source>
</evidence>
<keyword evidence="14" id="KW-1185">Reference proteome</keyword>
<dbReference type="GO" id="GO:0016874">
    <property type="term" value="F:ligase activity"/>
    <property type="evidence" value="ECO:0007669"/>
    <property type="project" value="UniProtKB-KW"/>
</dbReference>
<feature type="domain" description="UBC core" evidence="12">
    <location>
        <begin position="4"/>
        <end position="158"/>
    </location>
</feature>
<dbReference type="PROSITE" id="PS00183">
    <property type="entry name" value="UBC_1"/>
    <property type="match status" value="1"/>
</dbReference>
<dbReference type="KEGG" id="tpv:TP03_0540"/>
<dbReference type="GeneID" id="3499861"/>
<dbReference type="SUPFAM" id="SSF54495">
    <property type="entry name" value="UBC-like"/>
    <property type="match status" value="1"/>
</dbReference>
<keyword evidence="3" id="KW-0808">Transferase</keyword>
<dbReference type="GO" id="GO:0005694">
    <property type="term" value="C:chromosome"/>
    <property type="evidence" value="ECO:0007669"/>
    <property type="project" value="UniProtKB-ARBA"/>
</dbReference>
<dbReference type="STRING" id="5875.Q4MZ89"/>
<dbReference type="Proteomes" id="UP000001949">
    <property type="component" value="Unassembled WGS sequence"/>
</dbReference>
<dbReference type="VEuPathDB" id="PiroplasmaDB:TpMuguga_03g00540"/>
<reference evidence="13 14" key="1">
    <citation type="journal article" date="2005" name="Science">
        <title>Genome sequence of Theileria parva, a bovine pathogen that transforms lymphocytes.</title>
        <authorList>
            <person name="Gardner M.J."/>
            <person name="Bishop R."/>
            <person name="Shah T."/>
            <person name="de Villiers E.P."/>
            <person name="Carlton J.M."/>
            <person name="Hall N."/>
            <person name="Ren Q."/>
            <person name="Paulsen I.T."/>
            <person name="Pain A."/>
            <person name="Berriman M."/>
            <person name="Wilson R.J.M."/>
            <person name="Sato S."/>
            <person name="Ralph S.A."/>
            <person name="Mann D.J."/>
            <person name="Xiong Z."/>
            <person name="Shallom S.J."/>
            <person name="Weidman J."/>
            <person name="Jiang L."/>
            <person name="Lynn J."/>
            <person name="Weaver B."/>
            <person name="Shoaibi A."/>
            <person name="Domingo A.R."/>
            <person name="Wasawo D."/>
            <person name="Crabtree J."/>
            <person name="Wortman J.R."/>
            <person name="Haas B."/>
            <person name="Angiuoli S.V."/>
            <person name="Creasy T.H."/>
            <person name="Lu C."/>
            <person name="Suh B."/>
            <person name="Silva J.C."/>
            <person name="Utterback T.R."/>
            <person name="Feldblyum T.V."/>
            <person name="Pertea M."/>
            <person name="Allen J."/>
            <person name="Nierman W.C."/>
            <person name="Taracha E.L.N."/>
            <person name="Salzberg S.L."/>
            <person name="White O.R."/>
            <person name="Fitzhugh H.A."/>
            <person name="Morzaria S."/>
            <person name="Venter J.C."/>
            <person name="Fraser C.M."/>
            <person name="Nene V."/>
        </authorList>
    </citation>
    <scope>NUCLEOTIDE SEQUENCE [LARGE SCALE GENOMIC DNA]</scope>
    <source>
        <strain evidence="13 14">Muguga</strain>
    </source>
</reference>
<proteinExistence type="inferred from homology"/>
<comment type="caution">
    <text evidence="13">The sequence shown here is derived from an EMBL/GenBank/DDBJ whole genome shotgun (WGS) entry which is preliminary data.</text>
</comment>
<dbReference type="GO" id="GO:0005634">
    <property type="term" value="C:nucleus"/>
    <property type="evidence" value="ECO:0007669"/>
    <property type="project" value="UniProtKB-SubCell"/>
</dbReference>
<dbReference type="Pfam" id="PF00179">
    <property type="entry name" value="UQ_con"/>
    <property type="match status" value="1"/>
</dbReference>
<comment type="subcellular location">
    <subcellularLocation>
        <location evidence="1">Nucleus</location>
    </subcellularLocation>
</comment>
<evidence type="ECO:0000256" key="6">
    <source>
        <dbReference type="ARBA" id="ARBA00022840"/>
    </source>
</evidence>
<sequence length="160" mass="18546">MSSIARKRLAQERADWRRDHPVGFSAKYAPLPDGRGFDMMKWICKIPGKKGTIWEDGEYQLIMEFSDDYPSKPPKCRFTKVLFHPNVYPSGTVCLSILNEDEEWKPSITIKQILLGIQDLLDNPNPLSPAQSDPYLLFLNNRNEYINRVRKQAAEHRPLD</sequence>
<keyword evidence="7" id="KW-0539">Nucleus</keyword>
<evidence type="ECO:0000256" key="8">
    <source>
        <dbReference type="ARBA" id="ARBA00039165"/>
    </source>
</evidence>
<evidence type="ECO:0000256" key="11">
    <source>
        <dbReference type="RuleBase" id="RU362109"/>
    </source>
</evidence>
<dbReference type="eggNOG" id="KOG0424">
    <property type="taxonomic scope" value="Eukaryota"/>
</dbReference>
<evidence type="ECO:0000313" key="14">
    <source>
        <dbReference type="Proteomes" id="UP000001949"/>
    </source>
</evidence>
<keyword evidence="13" id="KW-0436">Ligase</keyword>
<name>Q4MZ89_THEPA</name>
<keyword evidence="6 11" id="KW-0067">ATP-binding</keyword>
<evidence type="ECO:0000256" key="10">
    <source>
        <dbReference type="PROSITE-ProRule" id="PRU10133"/>
    </source>
</evidence>
<dbReference type="InterPro" id="IPR016135">
    <property type="entry name" value="UBQ-conjugating_enzyme/RWD"/>
</dbReference>
<protein>
    <recommendedName>
        <fullName evidence="8">SUMO-conjugating enzyme UBC9</fullName>
    </recommendedName>
    <alternativeName>
        <fullName evidence="9">Ubiquitin carrier protein 9</fullName>
    </alternativeName>
</protein>
<dbReference type="OMA" id="TWECGIP"/>
<dbReference type="PANTHER" id="PTHR24067">
    <property type="entry name" value="UBIQUITIN-CONJUGATING ENZYME E2"/>
    <property type="match status" value="1"/>
</dbReference>
<organism evidence="13 14">
    <name type="scientific">Theileria parva</name>
    <name type="common">East coast fever infection agent</name>
    <dbReference type="NCBI Taxonomy" id="5875"/>
    <lineage>
        <taxon>Eukaryota</taxon>
        <taxon>Sar</taxon>
        <taxon>Alveolata</taxon>
        <taxon>Apicomplexa</taxon>
        <taxon>Aconoidasida</taxon>
        <taxon>Piroplasmida</taxon>
        <taxon>Theileriidae</taxon>
        <taxon>Theileria</taxon>
    </lineage>
</organism>
<feature type="active site" description="Glycyl thioester intermediate" evidence="10">
    <location>
        <position position="94"/>
    </location>
</feature>
<evidence type="ECO:0000256" key="7">
    <source>
        <dbReference type="ARBA" id="ARBA00023242"/>
    </source>
</evidence>
<comment type="pathway">
    <text evidence="2">Protein modification; protein sumoylation.</text>
</comment>
<comment type="similarity">
    <text evidence="11">Belongs to the ubiquitin-conjugating enzyme family.</text>
</comment>
<dbReference type="InterPro" id="IPR000608">
    <property type="entry name" value="UBC"/>
</dbReference>
<evidence type="ECO:0000256" key="1">
    <source>
        <dbReference type="ARBA" id="ARBA00004123"/>
    </source>
</evidence>
<keyword evidence="4 11" id="KW-0547">Nucleotide-binding</keyword>
<dbReference type="FunFam" id="3.10.110.10:FF:000035">
    <property type="entry name" value="SUMO-conjugating enzyme ubc9"/>
    <property type="match status" value="1"/>
</dbReference>
<dbReference type="InterPro" id="IPR023313">
    <property type="entry name" value="UBQ-conjugating_AS"/>
</dbReference>
<dbReference type="AlphaFoldDB" id="Q4MZ89"/>
<dbReference type="GO" id="GO:0005524">
    <property type="term" value="F:ATP binding"/>
    <property type="evidence" value="ECO:0007669"/>
    <property type="project" value="UniProtKB-UniRule"/>
</dbReference>
<dbReference type="CDD" id="cd23798">
    <property type="entry name" value="UBCc_UBE2I"/>
    <property type="match status" value="1"/>
</dbReference>